<gene>
    <name evidence="4" type="ORF">NDO55_10430</name>
</gene>
<dbReference type="Proteomes" id="UP001155128">
    <property type="component" value="Unassembled WGS sequence"/>
</dbReference>
<dbReference type="GO" id="GO:0044208">
    <property type="term" value="P:'de novo' AMP biosynthetic process"/>
    <property type="evidence" value="ECO:0007669"/>
    <property type="project" value="TreeGrafter"/>
</dbReference>
<dbReference type="AlphaFoldDB" id="A0A9X2EIP1"/>
<dbReference type="SMART" id="SM00998">
    <property type="entry name" value="ADSL_C"/>
    <property type="match status" value="1"/>
</dbReference>
<dbReference type="PRINTS" id="PR00149">
    <property type="entry name" value="FUMRATELYASE"/>
</dbReference>
<dbReference type="Gene3D" id="1.10.275.10">
    <property type="entry name" value="Fumarase/aspartase (N-terminal domain)"/>
    <property type="match status" value="1"/>
</dbReference>
<dbReference type="GO" id="GO:0070626">
    <property type="term" value="F:(S)-2-(5-amino-1-(5-phospho-D-ribosyl)imidazole-4-carboxamido) succinate lyase (fumarate-forming) activity"/>
    <property type="evidence" value="ECO:0007669"/>
    <property type="project" value="TreeGrafter"/>
</dbReference>
<feature type="signal peptide" evidence="2">
    <location>
        <begin position="1"/>
        <end position="19"/>
    </location>
</feature>
<evidence type="ECO:0000313" key="5">
    <source>
        <dbReference type="Proteomes" id="UP001155128"/>
    </source>
</evidence>
<dbReference type="GO" id="GO:0004018">
    <property type="term" value="F:N6-(1,2-dicarboxyethyl)AMP AMP-lyase (fumarate-forming) activity"/>
    <property type="evidence" value="ECO:0007669"/>
    <property type="project" value="TreeGrafter"/>
</dbReference>
<dbReference type="Pfam" id="PF10397">
    <property type="entry name" value="ADSL_C"/>
    <property type="match status" value="1"/>
</dbReference>
<dbReference type="InterPro" id="IPR008948">
    <property type="entry name" value="L-Aspartase-like"/>
</dbReference>
<dbReference type="InterPro" id="IPR000362">
    <property type="entry name" value="Fumarate_lyase_fam"/>
</dbReference>
<keyword evidence="5" id="KW-1185">Reference proteome</keyword>
<name>A0A9X2EIP1_9SPHN</name>
<dbReference type="EMBL" id="JAMSHT010000001">
    <property type="protein sequence ID" value="MCM8558232.1"/>
    <property type="molecule type" value="Genomic_DNA"/>
</dbReference>
<keyword evidence="1 4" id="KW-0456">Lyase</keyword>
<proteinExistence type="predicted"/>
<protein>
    <submittedName>
        <fullName evidence="4">Lyase family protein</fullName>
    </submittedName>
</protein>
<dbReference type="Gene3D" id="1.10.40.30">
    <property type="entry name" value="Fumarase/aspartase (C-terminal domain)"/>
    <property type="match status" value="1"/>
</dbReference>
<dbReference type="InterPro" id="IPR019468">
    <property type="entry name" value="AdenyloSucc_lyase_C"/>
</dbReference>
<dbReference type="RefSeq" id="WP_252114990.1">
    <property type="nucleotide sequence ID" value="NZ_JAMSHT010000001.1"/>
</dbReference>
<dbReference type="Pfam" id="PF00206">
    <property type="entry name" value="Lyase_1"/>
    <property type="match status" value="1"/>
</dbReference>
<dbReference type="PANTHER" id="PTHR43172:SF1">
    <property type="entry name" value="ADENYLOSUCCINATE LYASE"/>
    <property type="match status" value="1"/>
</dbReference>
<feature type="chain" id="PRO_5040999107" evidence="2">
    <location>
        <begin position="20"/>
        <end position="462"/>
    </location>
</feature>
<dbReference type="GO" id="GO:0005829">
    <property type="term" value="C:cytosol"/>
    <property type="evidence" value="ECO:0007669"/>
    <property type="project" value="TreeGrafter"/>
</dbReference>
<evidence type="ECO:0000259" key="3">
    <source>
        <dbReference type="SMART" id="SM00998"/>
    </source>
</evidence>
<evidence type="ECO:0000256" key="2">
    <source>
        <dbReference type="SAM" id="SignalP"/>
    </source>
</evidence>
<accession>A0A9X2EIP1</accession>
<comment type="caution">
    <text evidence="4">The sequence shown here is derived from an EMBL/GenBank/DDBJ whole genome shotgun (WGS) entry which is preliminary data.</text>
</comment>
<evidence type="ECO:0000313" key="4">
    <source>
        <dbReference type="EMBL" id="MCM8558232.1"/>
    </source>
</evidence>
<dbReference type="Gene3D" id="1.20.200.10">
    <property type="entry name" value="Fumarase/aspartase (Central domain)"/>
    <property type="match status" value="1"/>
</dbReference>
<dbReference type="InterPro" id="IPR022761">
    <property type="entry name" value="Fumarate_lyase_N"/>
</dbReference>
<sequence>MRLILAALLLIAWPVAAEANDAQELVEEVFDPATRNLNVMRLEAAIAQAQADAGMISQEAAAEIAATANLDTVPLDAVEAEYDIVRHRMVALLNVWRRSLSPEAAKALHFGVTTVDIYDGTRVLQMLETLSILRSAMRRNETAMMEIAIAHRDTLMVGRTLGQHALPITFGKKVAVWAAANRRHIERIDELACRLRTLGVLRGAVGSHVGLGPQAIEVEHAFARELGLGPVNPADWHGHRDVFGEYGQLLALISRSYAGIGQEIWMLQMTDIGEVVETRPAGAQSSSTMPHKVNPSRSEALMHWGRVIPAHASILIDDVANMFERDNTSRPNATVEDISIAAAEMVDDMAVLLRRIEVNEERMRENLDRTDGMILAQRIVFHVQDDLGREHAEELVAAAARRAMEGDMNFRAALLADAELGPLLADEIDALLDPATYTGLAAEQVDATVRMLSEAPTSPCGS</sequence>
<dbReference type="SUPFAM" id="SSF48557">
    <property type="entry name" value="L-aspartase-like"/>
    <property type="match status" value="1"/>
</dbReference>
<keyword evidence="2" id="KW-0732">Signal</keyword>
<reference evidence="4" key="1">
    <citation type="submission" date="2022-06" db="EMBL/GenBank/DDBJ databases">
        <title>Sphingomicrobium sedimins sp. nov., a marine bacterium isolated from tidal flat.</title>
        <authorList>
            <person name="Kim C.-H."/>
            <person name="Yoo Y."/>
            <person name="Kim J.-J."/>
        </authorList>
    </citation>
    <scope>NUCLEOTIDE SEQUENCE</scope>
    <source>
        <strain evidence="4">GRR-S6-50</strain>
    </source>
</reference>
<dbReference type="PANTHER" id="PTHR43172">
    <property type="entry name" value="ADENYLOSUCCINATE LYASE"/>
    <property type="match status" value="1"/>
</dbReference>
<organism evidence="4 5">
    <name type="scientific">Sphingomicrobium sediminis</name>
    <dbReference type="NCBI Taxonomy" id="2950949"/>
    <lineage>
        <taxon>Bacteria</taxon>
        <taxon>Pseudomonadati</taxon>
        <taxon>Pseudomonadota</taxon>
        <taxon>Alphaproteobacteria</taxon>
        <taxon>Sphingomonadales</taxon>
        <taxon>Sphingomonadaceae</taxon>
        <taxon>Sphingomicrobium</taxon>
    </lineage>
</organism>
<evidence type="ECO:0000256" key="1">
    <source>
        <dbReference type="ARBA" id="ARBA00023239"/>
    </source>
</evidence>
<feature type="domain" description="Adenylosuccinate lyase C-terminal" evidence="3">
    <location>
        <begin position="371"/>
        <end position="449"/>
    </location>
</feature>
<dbReference type="InterPro" id="IPR024083">
    <property type="entry name" value="Fumarase/histidase_N"/>
</dbReference>